<evidence type="ECO:0000259" key="1">
    <source>
        <dbReference type="Pfam" id="PF04167"/>
    </source>
</evidence>
<gene>
    <name evidence="2" type="ORF">WMO14_04375</name>
</gene>
<dbReference type="SUPFAM" id="SSF159234">
    <property type="entry name" value="FomD-like"/>
    <property type="match status" value="1"/>
</dbReference>
<dbReference type="InterPro" id="IPR007295">
    <property type="entry name" value="DUF402"/>
</dbReference>
<evidence type="ECO:0000313" key="2">
    <source>
        <dbReference type="EMBL" id="MEQ2379119.1"/>
    </source>
</evidence>
<dbReference type="Pfam" id="PF04167">
    <property type="entry name" value="DUF402"/>
    <property type="match status" value="1"/>
</dbReference>
<reference evidence="2 3" key="1">
    <citation type="submission" date="2024-03" db="EMBL/GenBank/DDBJ databases">
        <title>Human intestinal bacterial collection.</title>
        <authorList>
            <person name="Pauvert C."/>
            <person name="Hitch T.C.A."/>
            <person name="Clavel T."/>
        </authorList>
    </citation>
    <scope>NUCLEOTIDE SEQUENCE [LARGE SCALE GENOMIC DNA]</scope>
    <source>
        <strain evidence="2 3">CLA-AA-H255</strain>
    </source>
</reference>
<accession>A0ABV1BUF2</accession>
<comment type="caution">
    <text evidence="2">The sequence shown here is derived from an EMBL/GenBank/DDBJ whole genome shotgun (WGS) entry which is preliminary data.</text>
</comment>
<dbReference type="Proteomes" id="UP001442364">
    <property type="component" value="Unassembled WGS sequence"/>
</dbReference>
<evidence type="ECO:0000313" key="3">
    <source>
        <dbReference type="Proteomes" id="UP001442364"/>
    </source>
</evidence>
<sequence length="160" mass="18230">MTTLFRKRLIPDECVSLKDDIIIHQDDSHIITSWKTFHPKAEFSHGISYYLINDGFKVSKFYKEDNSLAYIYCDIIDTAYDAGTDTYVFTDLLADVIIENSGFVRVVDLDELADAASAKLISDAMLVNALHKLDKLLKTIYDGTFNEYINTINEYEAGIH</sequence>
<dbReference type="InterPro" id="IPR035930">
    <property type="entry name" value="FomD-like_sf"/>
</dbReference>
<keyword evidence="3" id="KW-1185">Reference proteome</keyword>
<proteinExistence type="predicted"/>
<organism evidence="2 3">
    <name type="scientific">[Lactobacillus] rogosae</name>
    <dbReference type="NCBI Taxonomy" id="706562"/>
    <lineage>
        <taxon>Bacteria</taxon>
        <taxon>Bacillati</taxon>
        <taxon>Bacillota</taxon>
        <taxon>Clostridia</taxon>
        <taxon>Lachnospirales</taxon>
        <taxon>Lachnospiraceae</taxon>
        <taxon>Lachnospira</taxon>
    </lineage>
</organism>
<name>A0ABV1BUF2_9FIRM</name>
<dbReference type="RefSeq" id="WP_022501454.1">
    <property type="nucleotide sequence ID" value="NZ_DAWCMB010000380.1"/>
</dbReference>
<dbReference type="EMBL" id="JBBMER010000003">
    <property type="protein sequence ID" value="MEQ2379119.1"/>
    <property type="molecule type" value="Genomic_DNA"/>
</dbReference>
<feature type="domain" description="DUF402" evidence="1">
    <location>
        <begin position="7"/>
        <end position="144"/>
    </location>
</feature>
<dbReference type="Gene3D" id="2.40.380.10">
    <property type="entry name" value="FomD-like"/>
    <property type="match status" value="1"/>
</dbReference>
<protein>
    <submittedName>
        <fullName evidence="2">DUF402 domain-containing protein</fullName>
    </submittedName>
</protein>